<dbReference type="Proteomes" id="UP000650616">
    <property type="component" value="Unassembled WGS sequence"/>
</dbReference>
<dbReference type="PANTHER" id="PTHR34390">
    <property type="entry name" value="UPF0442 PROTEIN YJJB-RELATED"/>
    <property type="match status" value="1"/>
</dbReference>
<reference evidence="11 12" key="1">
    <citation type="submission" date="2015-08" db="EMBL/GenBank/DDBJ databases">
        <title>Comparative genomics of the Campylobacter concisus group.</title>
        <authorList>
            <person name="Yee E."/>
            <person name="Chapman M.H."/>
            <person name="Huynh S."/>
            <person name="Bono J.L."/>
            <person name="On S.L."/>
            <person name="St Leger J."/>
            <person name="Foster G."/>
            <person name="Parker C.T."/>
            <person name="Miller W.G."/>
        </authorList>
    </citation>
    <scope>NUCLEOTIDE SEQUENCE [LARGE SCALE GENOMIC DNA]</scope>
    <source>
        <strain evidence="11 12">RM9337</strain>
    </source>
</reference>
<evidence type="ECO:0000313" key="12">
    <source>
        <dbReference type="Proteomes" id="UP000650616"/>
    </source>
</evidence>
<dbReference type="InterPro" id="IPR024528">
    <property type="entry name" value="ThrE_2"/>
</dbReference>
<proteinExistence type="inferred from homology"/>
<feature type="transmembrane region" description="Helical" evidence="8">
    <location>
        <begin position="32"/>
        <end position="50"/>
    </location>
</feature>
<feature type="transmembrane region" description="Helical" evidence="8">
    <location>
        <begin position="132"/>
        <end position="153"/>
    </location>
</feature>
<evidence type="ECO:0000256" key="6">
    <source>
        <dbReference type="ARBA" id="ARBA00023136"/>
    </source>
</evidence>
<feature type="transmembrane region" description="Helical" evidence="8">
    <location>
        <begin position="89"/>
        <end position="112"/>
    </location>
</feature>
<comment type="similarity">
    <text evidence="7">Belongs to the ThrE exporter (TC 2.A.79) family.</text>
</comment>
<name>A0AAW3ZV40_9BACT</name>
<evidence type="ECO:0000256" key="1">
    <source>
        <dbReference type="ARBA" id="ARBA00004651"/>
    </source>
</evidence>
<dbReference type="EMBL" id="JADBHS010000001">
    <property type="protein sequence ID" value="MBE2985598.1"/>
    <property type="molecule type" value="Genomic_DNA"/>
</dbReference>
<keyword evidence="2" id="KW-1003">Cell membrane</keyword>
<evidence type="ECO:0000313" key="11">
    <source>
        <dbReference type="EMBL" id="MBE3607573.1"/>
    </source>
</evidence>
<keyword evidence="4 8" id="KW-0812">Transmembrane</keyword>
<keyword evidence="12" id="KW-1185">Reference proteome</keyword>
<evidence type="ECO:0000256" key="4">
    <source>
        <dbReference type="ARBA" id="ARBA00022692"/>
    </source>
</evidence>
<feature type="transmembrane region" description="Helical" evidence="8">
    <location>
        <begin position="6"/>
        <end position="25"/>
    </location>
</feature>
<dbReference type="AlphaFoldDB" id="A0AAW3ZV40"/>
<evidence type="ECO:0000256" key="5">
    <source>
        <dbReference type="ARBA" id="ARBA00022989"/>
    </source>
</evidence>
<comment type="caution">
    <text evidence="11">The sequence shown here is derived from an EMBL/GenBank/DDBJ whole genome shotgun (WGS) entry which is preliminary data.</text>
</comment>
<dbReference type="GO" id="GO:0005886">
    <property type="term" value="C:plasma membrane"/>
    <property type="evidence" value="ECO:0007669"/>
    <property type="project" value="UniProtKB-SubCell"/>
</dbReference>
<evidence type="ECO:0000256" key="3">
    <source>
        <dbReference type="ARBA" id="ARBA00022519"/>
    </source>
</evidence>
<evidence type="ECO:0000259" key="9">
    <source>
        <dbReference type="Pfam" id="PF12821"/>
    </source>
</evidence>
<dbReference type="GO" id="GO:0015744">
    <property type="term" value="P:succinate transport"/>
    <property type="evidence" value="ECO:0007669"/>
    <property type="project" value="TreeGrafter"/>
</dbReference>
<evidence type="ECO:0000256" key="8">
    <source>
        <dbReference type="SAM" id="Phobius"/>
    </source>
</evidence>
<keyword evidence="3" id="KW-0997">Cell inner membrane</keyword>
<dbReference type="InterPro" id="IPR050539">
    <property type="entry name" value="ThrE_Dicarb/AminoAcid_Exp"/>
</dbReference>
<reference evidence="10 13" key="2">
    <citation type="submission" date="2020-10" db="EMBL/GenBank/DDBJ databases">
        <title>Campylobacter californiensis sp. nov. isolated from cattle and feral swine in California.</title>
        <authorList>
            <person name="Miller W.G."/>
        </authorList>
    </citation>
    <scope>NUCLEOTIDE SEQUENCE [LARGE SCALE GENOMIC DNA]</scope>
    <source>
        <strain evidence="10 13">RM12919</strain>
    </source>
</reference>
<protein>
    <submittedName>
        <fullName evidence="11">Threonine/serine exporter family protein</fullName>
    </submittedName>
</protein>
<sequence>MFELFLATMIDALFAAVAGLGFAYASSPPAKTLAFSALIAAISHASRFLILQVQILNITVATLIASFLAGILGMFFAKRLKVPAEIIAFPALLPMVPGIYAYKSILALFSFIKSDDASEKMNLLIIFFDNALTTAGVAIAMGVGVSITLLLFYEQSLMITRGARCDIKTRKEVR</sequence>
<comment type="subcellular location">
    <subcellularLocation>
        <location evidence="1">Cell membrane</location>
        <topology evidence="1">Multi-pass membrane protein</topology>
    </subcellularLocation>
</comment>
<dbReference type="Proteomes" id="UP001318760">
    <property type="component" value="Unassembled WGS sequence"/>
</dbReference>
<organism evidence="11 12">
    <name type="scientific">Campylobacter californiensis</name>
    <dbReference type="NCBI Taxonomy" id="1032243"/>
    <lineage>
        <taxon>Bacteria</taxon>
        <taxon>Pseudomonadati</taxon>
        <taxon>Campylobacterota</taxon>
        <taxon>Epsilonproteobacteria</taxon>
        <taxon>Campylobacterales</taxon>
        <taxon>Campylobacteraceae</taxon>
        <taxon>Campylobacter</taxon>
    </lineage>
</organism>
<keyword evidence="5 8" id="KW-1133">Transmembrane helix</keyword>
<keyword evidence="6 8" id="KW-0472">Membrane</keyword>
<accession>A0AAW3ZV40</accession>
<evidence type="ECO:0000256" key="2">
    <source>
        <dbReference type="ARBA" id="ARBA00022475"/>
    </source>
</evidence>
<feature type="domain" description="Threonine/Serine exporter ThrE" evidence="9">
    <location>
        <begin position="12"/>
        <end position="148"/>
    </location>
</feature>
<evidence type="ECO:0000313" key="13">
    <source>
        <dbReference type="Proteomes" id="UP001318760"/>
    </source>
</evidence>
<evidence type="ECO:0000256" key="7">
    <source>
        <dbReference type="ARBA" id="ARBA00034125"/>
    </source>
</evidence>
<evidence type="ECO:0000313" key="10">
    <source>
        <dbReference type="EMBL" id="MBE2985598.1"/>
    </source>
</evidence>
<dbReference type="PANTHER" id="PTHR34390:SF1">
    <property type="entry name" value="SUCCINATE TRANSPORTER SUBUNIT YJJB-RELATED"/>
    <property type="match status" value="1"/>
</dbReference>
<gene>
    <name evidence="10" type="ORF">CCAL12919_00415</name>
    <name evidence="11" type="ORF">CCAL9337_02360</name>
</gene>
<dbReference type="EMBL" id="LIWG01000002">
    <property type="protein sequence ID" value="MBE3607573.1"/>
    <property type="molecule type" value="Genomic_DNA"/>
</dbReference>
<dbReference type="Pfam" id="PF12821">
    <property type="entry name" value="ThrE_2"/>
    <property type="match status" value="1"/>
</dbReference>
<feature type="transmembrane region" description="Helical" evidence="8">
    <location>
        <begin position="56"/>
        <end position="77"/>
    </location>
</feature>